<protein>
    <submittedName>
        <fullName evidence="3">Uncharacterized protein</fullName>
    </submittedName>
</protein>
<feature type="transmembrane region" description="Helical" evidence="2">
    <location>
        <begin position="17"/>
        <end position="33"/>
    </location>
</feature>
<keyword evidence="2" id="KW-0812">Transmembrane</keyword>
<keyword evidence="4" id="KW-1185">Reference proteome</keyword>
<keyword evidence="1" id="KW-0175">Coiled coil</keyword>
<dbReference type="EMBL" id="CP145316">
    <property type="protein sequence ID" value="XAM17457.1"/>
    <property type="molecule type" value="Genomic_DNA"/>
</dbReference>
<name>A0ABZ3F4K5_9HELI</name>
<keyword evidence="2" id="KW-0472">Membrane</keyword>
<organism evidence="3 4">
    <name type="scientific">Helicobacter mastomyrinus</name>
    <dbReference type="NCBI Taxonomy" id="287948"/>
    <lineage>
        <taxon>Bacteria</taxon>
        <taxon>Pseudomonadati</taxon>
        <taxon>Campylobacterota</taxon>
        <taxon>Epsilonproteobacteria</taxon>
        <taxon>Campylobacterales</taxon>
        <taxon>Helicobacteraceae</taxon>
        <taxon>Helicobacter</taxon>
    </lineage>
</organism>
<keyword evidence="2" id="KW-1133">Transmembrane helix</keyword>
<evidence type="ECO:0000313" key="3">
    <source>
        <dbReference type="EMBL" id="XAM17457.1"/>
    </source>
</evidence>
<evidence type="ECO:0000313" key="4">
    <source>
        <dbReference type="Proteomes" id="UP001434737"/>
    </source>
</evidence>
<dbReference type="RefSeq" id="WP_295701759.1">
    <property type="nucleotide sequence ID" value="NZ_CP145316.1"/>
</dbReference>
<evidence type="ECO:0000256" key="2">
    <source>
        <dbReference type="SAM" id="Phobius"/>
    </source>
</evidence>
<proteinExistence type="predicted"/>
<accession>A0ABZ3F4K5</accession>
<evidence type="ECO:0000256" key="1">
    <source>
        <dbReference type="SAM" id="Coils"/>
    </source>
</evidence>
<gene>
    <name evidence="3" type="ORF">V3I05_07140</name>
</gene>
<feature type="coiled-coil region" evidence="1">
    <location>
        <begin position="35"/>
        <end position="66"/>
    </location>
</feature>
<sequence>MRCGFCERIKKLRKVDVLMILCVCFFMYIANYFQMREYREQKAQEKQKLEQKQEIDLKIYEELQRKCYFGQDKQACQSLKQF</sequence>
<dbReference type="Proteomes" id="UP001434737">
    <property type="component" value="Chromosome"/>
</dbReference>
<reference evidence="3 4" key="1">
    <citation type="submission" date="2024-02" db="EMBL/GenBank/DDBJ databases">
        <title>Genome and pathogenicity analysis of Helicobacter mastomyrinus isolated from mice.</title>
        <authorList>
            <person name="Zhu L."/>
        </authorList>
    </citation>
    <scope>NUCLEOTIDE SEQUENCE [LARGE SCALE GENOMIC DNA]</scope>
    <source>
        <strain evidence="3 4">Hm-17</strain>
    </source>
</reference>